<dbReference type="AlphaFoldDB" id="A0A226F1K5"/>
<sequence length="344" mass="38062">MGASNSSIVVRNRSSHKIHARCDQSAESGYFQPGQELRMGIGPDGVKQVHVKMFDSADTVINEWTHQENITGGRSWYIDAREDNLIGCLTFEKVGYDLPWWIQQKTFSWIRVITLKMSPPVAPPTATSWSATSMEQGLLYPKGGVYVPFRPNEVDATILEFAERLGCSDGACYYQGSLRSKGIIKERCVSNYGKLIILAHCSFKAPFGMKSKIGGGSNILSPADVIEKLCYDLGVDWVKGNVERIYLVGCYTGGFSLSGGPPSASFALNFVNEWKSRFTFHPVLLVAYCRAVAIDGNGKVLLEKVKIDRSDPTEPIRDVGKYEGRPQDYVLLLESGVKSEICYA</sequence>
<accession>A0A226F1K5</accession>
<name>A0A226F1K5_FOLCA</name>
<reference evidence="1 2" key="1">
    <citation type="submission" date="2015-12" db="EMBL/GenBank/DDBJ databases">
        <title>The genome of Folsomia candida.</title>
        <authorList>
            <person name="Faddeeva A."/>
            <person name="Derks M.F."/>
            <person name="Anvar Y."/>
            <person name="Smit S."/>
            <person name="Van Straalen N."/>
            <person name="Roelofs D."/>
        </authorList>
    </citation>
    <scope>NUCLEOTIDE SEQUENCE [LARGE SCALE GENOMIC DNA]</scope>
    <source>
        <strain evidence="1 2">VU population</strain>
        <tissue evidence="1">Whole body</tissue>
    </source>
</reference>
<protein>
    <submittedName>
        <fullName evidence="1">Uncharacterized protein</fullName>
    </submittedName>
</protein>
<evidence type="ECO:0000313" key="1">
    <source>
        <dbReference type="EMBL" id="OXA63659.1"/>
    </source>
</evidence>
<comment type="caution">
    <text evidence="1">The sequence shown here is derived from an EMBL/GenBank/DDBJ whole genome shotgun (WGS) entry which is preliminary data.</text>
</comment>
<gene>
    <name evidence="1" type="ORF">Fcan01_01107</name>
</gene>
<keyword evidence="2" id="KW-1185">Reference proteome</keyword>
<proteinExistence type="predicted"/>
<dbReference type="EMBL" id="LNIX01000001">
    <property type="protein sequence ID" value="OXA63659.1"/>
    <property type="molecule type" value="Genomic_DNA"/>
</dbReference>
<organism evidence="1 2">
    <name type="scientific">Folsomia candida</name>
    <name type="common">Springtail</name>
    <dbReference type="NCBI Taxonomy" id="158441"/>
    <lineage>
        <taxon>Eukaryota</taxon>
        <taxon>Metazoa</taxon>
        <taxon>Ecdysozoa</taxon>
        <taxon>Arthropoda</taxon>
        <taxon>Hexapoda</taxon>
        <taxon>Collembola</taxon>
        <taxon>Entomobryomorpha</taxon>
        <taxon>Isotomoidea</taxon>
        <taxon>Isotomidae</taxon>
        <taxon>Proisotominae</taxon>
        <taxon>Folsomia</taxon>
    </lineage>
</organism>
<dbReference type="Proteomes" id="UP000198287">
    <property type="component" value="Unassembled WGS sequence"/>
</dbReference>
<evidence type="ECO:0000313" key="2">
    <source>
        <dbReference type="Proteomes" id="UP000198287"/>
    </source>
</evidence>